<dbReference type="SUPFAM" id="SSF53335">
    <property type="entry name" value="S-adenosyl-L-methionine-dependent methyltransferases"/>
    <property type="match status" value="1"/>
</dbReference>
<evidence type="ECO:0000313" key="5">
    <source>
        <dbReference type="Proteomes" id="UP000642819"/>
    </source>
</evidence>
<evidence type="ECO:0000259" key="3">
    <source>
        <dbReference type="Pfam" id="PF13649"/>
    </source>
</evidence>
<proteinExistence type="predicted"/>
<protein>
    <recommendedName>
        <fullName evidence="3">Methyltransferase domain-containing protein</fullName>
    </recommendedName>
</protein>
<organism evidence="4 5">
    <name type="scientific">Zhihengliuella salsuginis</name>
    <dbReference type="NCBI Taxonomy" id="578222"/>
    <lineage>
        <taxon>Bacteria</taxon>
        <taxon>Bacillati</taxon>
        <taxon>Actinomycetota</taxon>
        <taxon>Actinomycetes</taxon>
        <taxon>Micrococcales</taxon>
        <taxon>Micrococcaceae</taxon>
        <taxon>Zhihengliuella</taxon>
    </lineage>
</organism>
<dbReference type="Gene3D" id="3.40.50.150">
    <property type="entry name" value="Vaccinia Virus protein VP39"/>
    <property type="match status" value="1"/>
</dbReference>
<comment type="caution">
    <text evidence="4">The sequence shown here is derived from an EMBL/GenBank/DDBJ whole genome shotgun (WGS) entry which is preliminary data.</text>
</comment>
<dbReference type="CDD" id="cd02440">
    <property type="entry name" value="AdoMet_MTases"/>
    <property type="match status" value="1"/>
</dbReference>
<evidence type="ECO:0000256" key="1">
    <source>
        <dbReference type="ARBA" id="ARBA00022679"/>
    </source>
</evidence>
<dbReference type="Proteomes" id="UP000642819">
    <property type="component" value="Unassembled WGS sequence"/>
</dbReference>
<dbReference type="PANTHER" id="PTHR43861">
    <property type="entry name" value="TRANS-ACONITATE 2-METHYLTRANSFERASE-RELATED"/>
    <property type="match status" value="1"/>
</dbReference>
<reference evidence="5" key="1">
    <citation type="journal article" date="2019" name="Int. J. Syst. Evol. Microbiol.">
        <title>The Global Catalogue of Microorganisms (GCM) 10K type strain sequencing project: providing services to taxonomists for standard genome sequencing and annotation.</title>
        <authorList>
            <consortium name="The Broad Institute Genomics Platform"/>
            <consortium name="The Broad Institute Genome Sequencing Center for Infectious Disease"/>
            <person name="Wu L."/>
            <person name="Ma J."/>
        </authorList>
    </citation>
    <scope>NUCLEOTIDE SEQUENCE [LARGE SCALE GENOMIC DNA]</scope>
    <source>
        <strain evidence="5">KCTC 19466</strain>
    </source>
</reference>
<gene>
    <name evidence="4" type="ORF">GCM10008096_14940</name>
</gene>
<evidence type="ECO:0000256" key="2">
    <source>
        <dbReference type="SAM" id="MobiDB-lite"/>
    </source>
</evidence>
<feature type="compositionally biased region" description="Basic and acidic residues" evidence="2">
    <location>
        <begin position="15"/>
        <end position="29"/>
    </location>
</feature>
<dbReference type="EMBL" id="BMXK01000005">
    <property type="protein sequence ID" value="GHD05683.1"/>
    <property type="molecule type" value="Genomic_DNA"/>
</dbReference>
<keyword evidence="5" id="KW-1185">Reference proteome</keyword>
<dbReference type="InterPro" id="IPR029063">
    <property type="entry name" value="SAM-dependent_MTases_sf"/>
</dbReference>
<keyword evidence="1" id="KW-0808">Transferase</keyword>
<dbReference type="RefSeq" id="WP_189349500.1">
    <property type="nucleotide sequence ID" value="NZ_BMXK01000005.1"/>
</dbReference>
<feature type="domain" description="Methyltransferase" evidence="3">
    <location>
        <begin position="54"/>
        <end position="145"/>
    </location>
</feature>
<feature type="region of interest" description="Disordered" evidence="2">
    <location>
        <begin position="1"/>
        <end position="43"/>
    </location>
</feature>
<sequence>MTSDANQDADAPEPAFDKDFWEEHWESPERGGSTAPPNPYVTDETRDLAPGQALDAGCGIGTEALALAAAGWEVTGVDLSERAIATARERARAAGAAKRTRWIAADLTTWEPEQPADLVMTNYAHASIPQLELYRRIAAWVAPGGTLLVVGHLDHGGHHGSPADGHRHEHDAGWPPAEATVTGARIAELLTPDRWRIETVAEHTRSLPGHGGHTELRDVVVRATRTDGP</sequence>
<name>A0ABQ3GGS2_9MICC</name>
<dbReference type="InterPro" id="IPR041698">
    <property type="entry name" value="Methyltransf_25"/>
</dbReference>
<accession>A0ABQ3GGS2</accession>
<dbReference type="Pfam" id="PF13649">
    <property type="entry name" value="Methyltransf_25"/>
    <property type="match status" value="1"/>
</dbReference>
<evidence type="ECO:0000313" key="4">
    <source>
        <dbReference type="EMBL" id="GHD05683.1"/>
    </source>
</evidence>